<evidence type="ECO:0000256" key="1">
    <source>
        <dbReference type="SAM" id="MobiDB-lite"/>
    </source>
</evidence>
<dbReference type="EMBL" id="NHRY01000070">
    <property type="protein sequence ID" value="PPQ35643.1"/>
    <property type="molecule type" value="Genomic_DNA"/>
</dbReference>
<feature type="region of interest" description="Disordered" evidence="1">
    <location>
        <begin position="64"/>
        <end position="91"/>
    </location>
</feature>
<keyword evidence="2" id="KW-0732">Signal</keyword>
<sequence length="139" mass="13353">MHAKIMAASLGIGLLLATGAWAQPAANVTAVCKDGSSFTGASRSGACRGHGGVATWGPAAGATAAAPATSAANAPPASGGKTTAPAAGGGRGQVWVNTSTKVYHCPGDRYYGKTKAGTYMSESAAKAAGDRPAGGKACS</sequence>
<dbReference type="Proteomes" id="UP000239724">
    <property type="component" value="Unassembled WGS sequence"/>
</dbReference>
<name>A0A2S6NKN9_RHOGL</name>
<keyword evidence="4" id="KW-1185">Reference proteome</keyword>
<evidence type="ECO:0008006" key="5">
    <source>
        <dbReference type="Google" id="ProtNLM"/>
    </source>
</evidence>
<feature type="signal peptide" evidence="2">
    <location>
        <begin position="1"/>
        <end position="22"/>
    </location>
</feature>
<proteinExistence type="predicted"/>
<feature type="chain" id="PRO_5015677568" description="DUF3761 domain-containing protein" evidence="2">
    <location>
        <begin position="23"/>
        <end position="139"/>
    </location>
</feature>
<evidence type="ECO:0000313" key="3">
    <source>
        <dbReference type="EMBL" id="PPQ35643.1"/>
    </source>
</evidence>
<dbReference type="RefSeq" id="WP_104518166.1">
    <property type="nucleotide sequence ID" value="NZ_NHRY01000070.1"/>
</dbReference>
<evidence type="ECO:0000256" key="2">
    <source>
        <dbReference type="SAM" id="SignalP"/>
    </source>
</evidence>
<dbReference type="AlphaFoldDB" id="A0A2S6NKN9"/>
<protein>
    <recommendedName>
        <fullName evidence="5">DUF3761 domain-containing protein</fullName>
    </recommendedName>
</protein>
<feature type="compositionally biased region" description="Low complexity" evidence="1">
    <location>
        <begin position="64"/>
        <end position="86"/>
    </location>
</feature>
<evidence type="ECO:0000313" key="4">
    <source>
        <dbReference type="Proteomes" id="UP000239724"/>
    </source>
</evidence>
<dbReference type="OrthoDB" id="7282294at2"/>
<reference evidence="3 4" key="1">
    <citation type="journal article" date="2018" name="Arch. Microbiol.">
        <title>New insights into the metabolic potential of the phototrophic purple bacterium Rhodopila globiformis DSM 161(T) from its draft genome sequence and evidence for a vanadium-dependent nitrogenase.</title>
        <authorList>
            <person name="Imhoff J.F."/>
            <person name="Rahn T."/>
            <person name="Kunzel S."/>
            <person name="Neulinger S.C."/>
        </authorList>
    </citation>
    <scope>NUCLEOTIDE SEQUENCE [LARGE SCALE GENOMIC DNA]</scope>
    <source>
        <strain evidence="3 4">DSM 161</strain>
    </source>
</reference>
<comment type="caution">
    <text evidence="3">The sequence shown here is derived from an EMBL/GenBank/DDBJ whole genome shotgun (WGS) entry which is preliminary data.</text>
</comment>
<gene>
    <name evidence="3" type="ORF">CCS01_06905</name>
</gene>
<accession>A0A2S6NKN9</accession>
<organism evidence="3 4">
    <name type="scientific">Rhodopila globiformis</name>
    <name type="common">Rhodopseudomonas globiformis</name>
    <dbReference type="NCBI Taxonomy" id="1071"/>
    <lineage>
        <taxon>Bacteria</taxon>
        <taxon>Pseudomonadati</taxon>
        <taxon>Pseudomonadota</taxon>
        <taxon>Alphaproteobacteria</taxon>
        <taxon>Acetobacterales</taxon>
        <taxon>Acetobacteraceae</taxon>
        <taxon>Rhodopila</taxon>
    </lineage>
</organism>